<evidence type="ECO:0000313" key="6">
    <source>
        <dbReference type="Proteomes" id="UP000516148"/>
    </source>
</evidence>
<dbReference type="PRINTS" id="PR00037">
    <property type="entry name" value="HTHLACR"/>
</dbReference>
<dbReference type="SMART" id="SM01134">
    <property type="entry name" value="DeoRC"/>
    <property type="match status" value="1"/>
</dbReference>
<dbReference type="PROSITE" id="PS51000">
    <property type="entry name" value="HTH_DEOR_2"/>
    <property type="match status" value="1"/>
</dbReference>
<gene>
    <name evidence="5" type="ORF">H3Z74_19550</name>
</gene>
<accession>A0A7H0LGS7</accession>
<feature type="domain" description="HTH deoR-type" evidence="4">
    <location>
        <begin position="3"/>
        <end position="58"/>
    </location>
</feature>
<keyword evidence="1" id="KW-0805">Transcription regulation</keyword>
<dbReference type="InterPro" id="IPR001034">
    <property type="entry name" value="DeoR_HTH"/>
</dbReference>
<dbReference type="Proteomes" id="UP000516148">
    <property type="component" value="Chromosome"/>
</dbReference>
<dbReference type="PROSITE" id="PS00894">
    <property type="entry name" value="HTH_DEOR_1"/>
    <property type="match status" value="1"/>
</dbReference>
<dbReference type="Pfam" id="PF08220">
    <property type="entry name" value="HTH_DeoR"/>
    <property type="match status" value="1"/>
</dbReference>
<keyword evidence="3" id="KW-0804">Transcription</keyword>
<dbReference type="InterPro" id="IPR036390">
    <property type="entry name" value="WH_DNA-bd_sf"/>
</dbReference>
<name>A0A7H0LGS7_9SPHN</name>
<dbReference type="RefSeq" id="WP_187761206.1">
    <property type="nucleotide sequence ID" value="NZ_JANQBJ010000010.1"/>
</dbReference>
<evidence type="ECO:0000256" key="3">
    <source>
        <dbReference type="ARBA" id="ARBA00023163"/>
    </source>
</evidence>
<evidence type="ECO:0000256" key="2">
    <source>
        <dbReference type="ARBA" id="ARBA00023125"/>
    </source>
</evidence>
<dbReference type="PANTHER" id="PTHR30363">
    <property type="entry name" value="HTH-TYPE TRANSCRIPTIONAL REGULATOR SRLR-RELATED"/>
    <property type="match status" value="1"/>
</dbReference>
<evidence type="ECO:0000256" key="1">
    <source>
        <dbReference type="ARBA" id="ARBA00023015"/>
    </source>
</evidence>
<dbReference type="SUPFAM" id="SSF46785">
    <property type="entry name" value="Winged helix' DNA-binding domain"/>
    <property type="match status" value="1"/>
</dbReference>
<dbReference type="SMART" id="SM00420">
    <property type="entry name" value="HTH_DEOR"/>
    <property type="match status" value="1"/>
</dbReference>
<proteinExistence type="predicted"/>
<dbReference type="InterPro" id="IPR014036">
    <property type="entry name" value="DeoR-like_C"/>
</dbReference>
<keyword evidence="6" id="KW-1185">Reference proteome</keyword>
<organism evidence="5 6">
    <name type="scientific">Sphingomonas alpina</name>
    <dbReference type="NCBI Taxonomy" id="653931"/>
    <lineage>
        <taxon>Bacteria</taxon>
        <taxon>Pseudomonadati</taxon>
        <taxon>Pseudomonadota</taxon>
        <taxon>Alphaproteobacteria</taxon>
        <taxon>Sphingomonadales</taxon>
        <taxon>Sphingomonadaceae</taxon>
        <taxon>Sphingomonas</taxon>
    </lineage>
</organism>
<dbReference type="PANTHER" id="PTHR30363:SF55">
    <property type="entry name" value="HTH-TYPE TRANSCRIPTIONAL REGULATOR ULAR"/>
    <property type="match status" value="1"/>
</dbReference>
<dbReference type="InterPro" id="IPR037171">
    <property type="entry name" value="NagB/RpiA_transferase-like"/>
</dbReference>
<dbReference type="KEGG" id="spap:H3Z74_19550"/>
<dbReference type="GO" id="GO:0003677">
    <property type="term" value="F:DNA binding"/>
    <property type="evidence" value="ECO:0007669"/>
    <property type="project" value="UniProtKB-KW"/>
</dbReference>
<dbReference type="GO" id="GO:0003700">
    <property type="term" value="F:DNA-binding transcription factor activity"/>
    <property type="evidence" value="ECO:0007669"/>
    <property type="project" value="InterPro"/>
</dbReference>
<protein>
    <submittedName>
        <fullName evidence="5">DeoR/GlpR transcriptional regulator</fullName>
    </submittedName>
</protein>
<dbReference type="SUPFAM" id="SSF100950">
    <property type="entry name" value="NagB/RpiA/CoA transferase-like"/>
    <property type="match status" value="1"/>
</dbReference>
<evidence type="ECO:0000259" key="4">
    <source>
        <dbReference type="PROSITE" id="PS51000"/>
    </source>
</evidence>
<reference evidence="5 6" key="1">
    <citation type="submission" date="2020-09" db="EMBL/GenBank/DDBJ databases">
        <title>Sphingomonas sp., a new species isolated from pork steak.</title>
        <authorList>
            <person name="Heidler von Heilborn D."/>
        </authorList>
    </citation>
    <scope>NUCLEOTIDE SEQUENCE [LARGE SCALE GENOMIC DNA]</scope>
    <source>
        <strain evidence="6">S8-3T</strain>
    </source>
</reference>
<evidence type="ECO:0000313" key="5">
    <source>
        <dbReference type="EMBL" id="QNQ08880.1"/>
    </source>
</evidence>
<dbReference type="Pfam" id="PF00455">
    <property type="entry name" value="DeoRC"/>
    <property type="match status" value="1"/>
</dbReference>
<dbReference type="EMBL" id="CP061038">
    <property type="protein sequence ID" value="QNQ08880.1"/>
    <property type="molecule type" value="Genomic_DNA"/>
</dbReference>
<dbReference type="InterPro" id="IPR050313">
    <property type="entry name" value="Carb_Metab_HTH_regulators"/>
</dbReference>
<sequence>MHAEDRDRLILELMRERGFVSFQELDRSLEASGATLRRDLDRLESNGKIVRVRGGARLVDAPDSPAGAAGGNDGHLRGVPFHENVERNRAAKEAIGRAAAALCSAGETVIIDGGSTTLQMCPLLAPLELHVLTNSLHIVSALIGQPGTHISMPAGTLFREQNILLPPFDDDGMSRYRASKLFMGAASIGRHGLMQTDVLLVHAERRLLDRADEVIVLVDSSKFGAPAGHVVCTADELDVVITDDGITDRDAAMIEKAGIKLVVAPTF</sequence>
<dbReference type="AlphaFoldDB" id="A0A7H0LGS7"/>
<keyword evidence="2" id="KW-0238">DNA-binding</keyword>
<dbReference type="InterPro" id="IPR018356">
    <property type="entry name" value="Tscrpt_reg_HTH_DeoR_CS"/>
</dbReference>